<keyword evidence="4" id="KW-0614">Plasmid</keyword>
<keyword evidence="2" id="KW-0472">Membrane</keyword>
<gene>
    <name evidence="4" type="ORF">HUE56_04575</name>
</gene>
<accession>A0A6N1AFG7</accession>
<keyword evidence="4" id="KW-0067">ATP-binding</keyword>
<evidence type="ECO:0000256" key="1">
    <source>
        <dbReference type="SAM" id="MobiDB-lite"/>
    </source>
</evidence>
<dbReference type="GO" id="GO:0016887">
    <property type="term" value="F:ATP hydrolysis activity"/>
    <property type="evidence" value="ECO:0007669"/>
    <property type="project" value="InterPro"/>
</dbReference>
<keyword evidence="4" id="KW-0547">Nucleotide-binding</keyword>
<dbReference type="Pfam" id="PF13401">
    <property type="entry name" value="AAA_22"/>
    <property type="match status" value="1"/>
</dbReference>
<dbReference type="SUPFAM" id="SSF52540">
    <property type="entry name" value="P-loop containing nucleoside triphosphate hydrolases"/>
    <property type="match status" value="1"/>
</dbReference>
<organism evidence="4 5">
    <name type="scientific">Azospirillum oryzae</name>
    <dbReference type="NCBI Taxonomy" id="286727"/>
    <lineage>
        <taxon>Bacteria</taxon>
        <taxon>Pseudomonadati</taxon>
        <taxon>Pseudomonadota</taxon>
        <taxon>Alphaproteobacteria</taxon>
        <taxon>Rhodospirillales</taxon>
        <taxon>Azospirillaceae</taxon>
        <taxon>Azospirillum</taxon>
    </lineage>
</organism>
<sequence>MMDNADEPLTLPEYRDNAFIERLPPILSTAEALGQLTDLPQFDKAERRFPAHLRAHCVQRLGRYFDPLDRHLVLEARFSMLIRQGYLARNPTNGHYIRRLQNAHERLEQCDLDTVVRHSIEPTANGFAIVGCSGIGKSRGIERVLSLYPQIIQHSRPFSLKQVVWLKLDCPYKGSPKQLCINFFAAMDRLLGTRYQRKYGSTRHGVDEMMARMAYVVELHALGVLVVDEIQHLRQAPGASRDDLLNFLVTLVNTIGIPVMIIGTLAAVPLLQSAFRQARRASGMGSLTWERLPSGPAWDGFVERMWSFQWTREHTPLTDDIRHVLYQETQGIVDLVVKLFMLAQVHAMQLGVMRGRDEKLDVGLLRHVASENFALVAPMIEALRTNNAKALVLFDDLSPLHDLVQQTIGDATARLTTFAASAVPSRAAAPMPTTPVIEGDRGALLRAMGTLGLAPDIAERILSEILAEAPGLNPIDVIGRIAGKLQDRGPEMRPVKRRGVRKEKVDPPPLDADDLRSLAARAKTEERSAHAIFLDAGVVKPPLADFAA</sequence>
<evidence type="ECO:0000256" key="2">
    <source>
        <dbReference type="SAM" id="Phobius"/>
    </source>
</evidence>
<dbReference type="Gene3D" id="3.40.50.300">
    <property type="entry name" value="P-loop containing nucleotide triphosphate hydrolases"/>
    <property type="match status" value="1"/>
</dbReference>
<dbReference type="EMBL" id="CP054617">
    <property type="protein sequence ID" value="QKS50286.1"/>
    <property type="molecule type" value="Genomic_DNA"/>
</dbReference>
<keyword evidence="2" id="KW-0812">Transmembrane</keyword>
<dbReference type="AlphaFoldDB" id="A0A6N1AFG7"/>
<dbReference type="GO" id="GO:0005524">
    <property type="term" value="F:ATP binding"/>
    <property type="evidence" value="ECO:0007669"/>
    <property type="project" value="UniProtKB-KW"/>
</dbReference>
<proteinExistence type="predicted"/>
<reference evidence="4 5" key="1">
    <citation type="submission" date="2020-06" db="EMBL/GenBank/DDBJ databases">
        <title>Complete genome of Azosprillum oryzae KACC14407.</title>
        <authorList>
            <person name="Kim M."/>
            <person name="Park Y.-J."/>
            <person name="Shin J.-H."/>
        </authorList>
    </citation>
    <scope>NUCLEOTIDE SEQUENCE [LARGE SCALE GENOMIC DNA]</scope>
    <source>
        <strain evidence="4 5">KACC 14407</strain>
        <plasmid evidence="4 5">unnamed3</plasmid>
    </source>
</reference>
<evidence type="ECO:0000259" key="3">
    <source>
        <dbReference type="Pfam" id="PF13401"/>
    </source>
</evidence>
<evidence type="ECO:0000313" key="4">
    <source>
        <dbReference type="EMBL" id="QKS50286.1"/>
    </source>
</evidence>
<feature type="transmembrane region" description="Helical" evidence="2">
    <location>
        <begin position="244"/>
        <end position="271"/>
    </location>
</feature>
<feature type="region of interest" description="Disordered" evidence="1">
    <location>
        <begin position="489"/>
        <end position="512"/>
    </location>
</feature>
<keyword evidence="5" id="KW-1185">Reference proteome</keyword>
<dbReference type="KEGG" id="aoz:HUE56_04575"/>
<geneLocation type="plasmid" evidence="4 5">
    <name>unnamed3</name>
</geneLocation>
<dbReference type="OrthoDB" id="5288220at2"/>
<dbReference type="InterPro" id="IPR049945">
    <property type="entry name" value="AAA_22"/>
</dbReference>
<feature type="domain" description="ORC1/DEAH AAA+ ATPase" evidence="3">
    <location>
        <begin position="127"/>
        <end position="265"/>
    </location>
</feature>
<protein>
    <submittedName>
        <fullName evidence="4">ATP-binding protein</fullName>
    </submittedName>
</protein>
<dbReference type="InterPro" id="IPR027417">
    <property type="entry name" value="P-loop_NTPase"/>
</dbReference>
<dbReference type="Proteomes" id="UP000509702">
    <property type="component" value="Plasmid unnamed3"/>
</dbReference>
<keyword evidence="2" id="KW-1133">Transmembrane helix</keyword>
<evidence type="ECO:0000313" key="5">
    <source>
        <dbReference type="Proteomes" id="UP000509702"/>
    </source>
</evidence>
<name>A0A6N1AFG7_9PROT</name>